<name>A0A9X4PB47_9PAST</name>
<dbReference type="SUPFAM" id="SSF103515">
    <property type="entry name" value="Autotransporter"/>
    <property type="match status" value="1"/>
</dbReference>
<dbReference type="PANTHER" id="PTHR10628:SF30">
    <property type="entry name" value="EXO-ALPHA-SIALIDASE"/>
    <property type="match status" value="1"/>
</dbReference>
<dbReference type="InterPro" id="IPR013425">
    <property type="entry name" value="Autotrns_rpt"/>
</dbReference>
<dbReference type="InterPro" id="IPR011040">
    <property type="entry name" value="Sialidase"/>
</dbReference>
<keyword evidence="5" id="KW-0677">Repeat</keyword>
<dbReference type="InterPro" id="IPR011050">
    <property type="entry name" value="Pectin_lyase_fold/virulence"/>
</dbReference>
<dbReference type="Gene3D" id="2.40.128.130">
    <property type="entry name" value="Autotransporter beta-domain"/>
    <property type="match status" value="1"/>
</dbReference>
<evidence type="ECO:0000313" key="11">
    <source>
        <dbReference type="Proteomes" id="UP001155500"/>
    </source>
</evidence>
<evidence type="ECO:0000256" key="8">
    <source>
        <dbReference type="SAM" id="SignalP"/>
    </source>
</evidence>
<reference evidence="10" key="1">
    <citation type="submission" date="2016-03" db="EMBL/GenBank/DDBJ databases">
        <title>Co-evolution between Pasteurellaceae and their hosts.</title>
        <authorList>
            <person name="Hansen M.J."/>
            <person name="Bojesen A.M."/>
            <person name="Planet P."/>
        </authorList>
    </citation>
    <scope>NUCLEOTIDE SEQUENCE</scope>
    <source>
        <strain evidence="10">146/S8/89</strain>
    </source>
</reference>
<sequence>MKKSLLAITISAVCLSAYSATQDLAFSYTSTKDLLQPIDVTKTFKEKDLLNLSSGSITFRINAGSGFGAMLGASDSTSDKRYLNFYSMRNSAGKQVFGIEIRDNTNLIANEQLTAIVDSSNDFQNVTYTFDNDNQQINIYVDGKKLRTNNSSKFFADIKGLTDVYLGQTKRSIPNNMRFAGEVFHFDLDEKVLSEQEIQQKHQQLEELHLYSLDKYDDTGAYKTAAYPIFQGGEGGGSTAKNYRIPALLTTQNGVVIAAIDKRNQHHFDWGNIDTAIRRSFDGGQTWQEEQVIIDLASQPYGEQNAAFLIDPLMVQDKNTGRIFMLVDMFPEMRGLFGFGNNAQGSGYTKDPEGNLYRVLSDKDNNLYKVNEQGVVFDENYQPTEYRVVVKGTQSLAYKDLGDLYLNDQRVGNIFLNTDQSENDSAPLQAKRTSYLWLTYSDDDGATWSSPVDITPQVKADWMQFLGVGPGNGIQLKNGNLVMPVYYTNNTGKLNSQSAAVIISADGGKTWVRGESPIDRWEYQNGGSQALNNASKQLTESQVIELDNGELKMFSRNMGGKVVISTSKNGGYSWTNQKIVDDILLDPYSQLSVIKYSKRINGKEIVLFANPHSDTRSRVNGKVWLGEVQDDGSIEWKYNTSITTGSYAYNSLTELPNGDIGLLYEESNQKIQYVALNIQDLVWHDNYIHRDIRNTPLNFSLNSNFEETFYKIGDGEIIKLGKGINQASIDVYEGTVTLNQEADDNGAKQAFKQAVVHQQGTLRLGSTDQMPLSSITLKQGTLDLNGQDLQLTANNSENTGLYQANLQGNLVNHSSTTANIHYRLSGERSIDGQLGDEYGAINLVYQPDNERANLSLQGNSLLNVIDVKTGRITYADNSQHQATSANVRMNAELAMKGNSQVQINHLNLEQDAKLIVDNQQNQLAQLSAIIEGAGDLIKRGEGTLQLVGYANHRGNTNIQQGTLVLDGILTGHLNLNAQTNLAGSGQVLGTTTWQANSLIAPGMNYVRNTNAARTGTTFTAQQLSFSNVEDMGGQITLRVNNDNNDVSTWQHDRLLITGNITTANTSGYIPVNLRLLSDGAGATDTNNNGKYDADEGISLIQIGGDATLGIFKADNVSVVDSPYQYTLVAVDKGSAVAEQNLVNDQGSQYYDYRLQAVLQTENGDDLEPVIVTATPVENEREDATVQAEQATTTAFVQDSVSTRAKLKAHIPNYLVANTAMTDQAREIARLFNQQFDRHNGLYVLQQHQGANYTSNLGFNQYGYGYKSRQNLTALGINQNINNQTSLNAMISHARTEVEPKAEEYSKTNYKSTGLLAGIQHQIDNFSMSAGVGYYWHRSDVSGGSSIKGKQYQLFSYLDYTLPLSDNFALIPTLGLKYQQLKADINDPELNVESDTHKVFSQYVGARLSYQLPNVHINLSTGYEHNAEKDHYMYISQQTFKTGKLGNAVVIGGDINVDVGKAWNVGLLVNHRIGVSQAKLKDTSVTAKLAFTF</sequence>
<evidence type="ECO:0000256" key="1">
    <source>
        <dbReference type="ARBA" id="ARBA00000427"/>
    </source>
</evidence>
<evidence type="ECO:0000313" key="10">
    <source>
        <dbReference type="EMBL" id="MDG6895818.1"/>
    </source>
</evidence>
<dbReference type="InterPro" id="IPR004124">
    <property type="entry name" value="Glyco_hydro_33_N"/>
</dbReference>
<dbReference type="Pfam" id="PF02973">
    <property type="entry name" value="Sialidase"/>
    <property type="match status" value="1"/>
</dbReference>
<accession>A0A9X4PB47</accession>
<comment type="caution">
    <text evidence="10">The sequence shown here is derived from an EMBL/GenBank/DDBJ whole genome shotgun (WGS) entry which is preliminary data.</text>
</comment>
<keyword evidence="7" id="KW-0326">Glycosidase</keyword>
<dbReference type="Proteomes" id="UP001155500">
    <property type="component" value="Unassembled WGS sequence"/>
</dbReference>
<organism evidence="10 11">
    <name type="scientific">Volucribacter amazonae</name>
    <dbReference type="NCBI Taxonomy" id="256731"/>
    <lineage>
        <taxon>Bacteria</taxon>
        <taxon>Pseudomonadati</taxon>
        <taxon>Pseudomonadota</taxon>
        <taxon>Gammaproteobacteria</taxon>
        <taxon>Pasteurellales</taxon>
        <taxon>Pasteurellaceae</taxon>
        <taxon>Volucribacter</taxon>
    </lineage>
</organism>
<proteinExistence type="inferred from homology"/>
<dbReference type="Pfam" id="PF03797">
    <property type="entry name" value="Autotransporter"/>
    <property type="match status" value="1"/>
</dbReference>
<evidence type="ECO:0000256" key="5">
    <source>
        <dbReference type="ARBA" id="ARBA00022737"/>
    </source>
</evidence>
<dbReference type="InterPro" id="IPR023364">
    <property type="entry name" value="Trans_sialidase_dom3"/>
</dbReference>
<evidence type="ECO:0000256" key="2">
    <source>
        <dbReference type="ARBA" id="ARBA00009348"/>
    </source>
</evidence>
<evidence type="ECO:0000256" key="4">
    <source>
        <dbReference type="ARBA" id="ARBA00022729"/>
    </source>
</evidence>
<dbReference type="CDD" id="cd15482">
    <property type="entry name" value="Sialidase_non-viral"/>
    <property type="match status" value="1"/>
</dbReference>
<dbReference type="InterPro" id="IPR012332">
    <property type="entry name" value="Autotransporter_pectin_lyase_C"/>
</dbReference>
<dbReference type="PROSITE" id="PS51208">
    <property type="entry name" value="AUTOTRANSPORTER"/>
    <property type="match status" value="1"/>
</dbReference>
<dbReference type="Gene3D" id="2.60.120.200">
    <property type="match status" value="1"/>
</dbReference>
<dbReference type="SUPFAM" id="SSF50939">
    <property type="entry name" value="Sialidases"/>
    <property type="match status" value="1"/>
</dbReference>
<comment type="similarity">
    <text evidence="2">Belongs to the glycosyl hydrolase 33 family.</text>
</comment>
<dbReference type="NCBIfam" id="TIGR02601">
    <property type="entry name" value="autotrns_rpt"/>
    <property type="match status" value="1"/>
</dbReference>
<feature type="chain" id="PRO_5040958334" description="exo-alpha-sialidase" evidence="8">
    <location>
        <begin position="20"/>
        <end position="1492"/>
    </location>
</feature>
<evidence type="ECO:0000259" key="9">
    <source>
        <dbReference type="PROSITE" id="PS51208"/>
    </source>
</evidence>
<dbReference type="InterPro" id="IPR036278">
    <property type="entry name" value="Sialidase_sf"/>
</dbReference>
<dbReference type="PANTHER" id="PTHR10628">
    <property type="entry name" value="SIALIDASE"/>
    <property type="match status" value="1"/>
</dbReference>
<dbReference type="RefSeq" id="WP_279573187.1">
    <property type="nucleotide sequence ID" value="NZ_LWID01000001.1"/>
</dbReference>
<dbReference type="EMBL" id="LWID01000001">
    <property type="protein sequence ID" value="MDG6895818.1"/>
    <property type="molecule type" value="Genomic_DNA"/>
</dbReference>
<dbReference type="InterPro" id="IPR013320">
    <property type="entry name" value="ConA-like_dom_sf"/>
</dbReference>
<dbReference type="SMART" id="SM00869">
    <property type="entry name" value="Autotransporter"/>
    <property type="match status" value="1"/>
</dbReference>
<evidence type="ECO:0000256" key="7">
    <source>
        <dbReference type="ARBA" id="ARBA00023295"/>
    </source>
</evidence>
<dbReference type="EC" id="3.2.1.18" evidence="3"/>
<dbReference type="Gene3D" id="2.160.20.20">
    <property type="match status" value="1"/>
</dbReference>
<dbReference type="GO" id="GO:0009313">
    <property type="term" value="P:oligosaccharide catabolic process"/>
    <property type="evidence" value="ECO:0007669"/>
    <property type="project" value="TreeGrafter"/>
</dbReference>
<dbReference type="SUPFAM" id="SSF51126">
    <property type="entry name" value="Pectin lyase-like"/>
    <property type="match status" value="1"/>
</dbReference>
<keyword evidence="11" id="KW-1185">Reference proteome</keyword>
<dbReference type="Gene3D" id="2.40.220.10">
    <property type="entry name" value="Intramolecular Trans-sialidase, Domain 3"/>
    <property type="match status" value="1"/>
</dbReference>
<dbReference type="Gene3D" id="2.120.10.10">
    <property type="match status" value="1"/>
</dbReference>
<protein>
    <recommendedName>
        <fullName evidence="3">exo-alpha-sialidase</fullName>
        <ecNumber evidence="3">3.2.1.18</ecNumber>
    </recommendedName>
</protein>
<dbReference type="GO" id="GO:0005737">
    <property type="term" value="C:cytoplasm"/>
    <property type="evidence" value="ECO:0007669"/>
    <property type="project" value="TreeGrafter"/>
</dbReference>
<dbReference type="GO" id="GO:0006689">
    <property type="term" value="P:ganglioside catabolic process"/>
    <property type="evidence" value="ECO:0007669"/>
    <property type="project" value="TreeGrafter"/>
</dbReference>
<dbReference type="GO" id="GO:0004308">
    <property type="term" value="F:exo-alpha-sialidase activity"/>
    <property type="evidence" value="ECO:0007669"/>
    <property type="project" value="UniProtKB-EC"/>
</dbReference>
<keyword evidence="4 8" id="KW-0732">Signal</keyword>
<evidence type="ECO:0000256" key="6">
    <source>
        <dbReference type="ARBA" id="ARBA00022801"/>
    </source>
</evidence>
<comment type="catalytic activity">
    <reaction evidence="1">
        <text>Hydrolysis of alpha-(2-&gt;3)-, alpha-(2-&gt;6)-, alpha-(2-&gt;8)- glycosidic linkages of terminal sialic acid residues in oligosaccharides, glycoproteins, glycolipids, colominic acid and synthetic substrates.</text>
        <dbReference type="EC" id="3.2.1.18"/>
    </reaction>
</comment>
<evidence type="ECO:0000256" key="3">
    <source>
        <dbReference type="ARBA" id="ARBA00012733"/>
    </source>
</evidence>
<dbReference type="InterPro" id="IPR026856">
    <property type="entry name" value="Sialidase_fam"/>
</dbReference>
<dbReference type="GO" id="GO:0016020">
    <property type="term" value="C:membrane"/>
    <property type="evidence" value="ECO:0007669"/>
    <property type="project" value="TreeGrafter"/>
</dbReference>
<dbReference type="Pfam" id="PF13088">
    <property type="entry name" value="BNR_2"/>
    <property type="match status" value="1"/>
</dbReference>
<gene>
    <name evidence="10" type="ORF">A6A20_09320</name>
</gene>
<feature type="signal peptide" evidence="8">
    <location>
        <begin position="1"/>
        <end position="19"/>
    </location>
</feature>
<keyword evidence="6" id="KW-0378">Hydrolase</keyword>
<dbReference type="InterPro" id="IPR005546">
    <property type="entry name" value="Autotransporte_beta"/>
</dbReference>
<dbReference type="InterPro" id="IPR036709">
    <property type="entry name" value="Autotransporte_beta_dom_sf"/>
</dbReference>
<feature type="domain" description="Autotransporter" evidence="9">
    <location>
        <begin position="1234"/>
        <end position="1492"/>
    </location>
</feature>
<dbReference type="SUPFAM" id="SSF49899">
    <property type="entry name" value="Concanavalin A-like lectins/glucanases"/>
    <property type="match status" value="1"/>
</dbReference>